<sequence>MMQLRGKTQKVLSALSSSSPEYASYIISQELHPPQQHPQKVEEEEELLPHLLLPESIDLLEKVDRKYKKKKKKQQQKKQRLRQFSDLWVRIEER</sequence>
<evidence type="ECO:0000313" key="2">
    <source>
        <dbReference type="Proteomes" id="UP000827872"/>
    </source>
</evidence>
<protein>
    <submittedName>
        <fullName evidence="1">Uncharacterized protein</fullName>
    </submittedName>
</protein>
<proteinExistence type="predicted"/>
<reference evidence="1" key="1">
    <citation type="submission" date="2021-08" db="EMBL/GenBank/DDBJ databases">
        <title>The first chromosome-level gecko genome reveals the dynamic sex chromosomes of Neotropical dwarf geckos (Sphaerodactylidae: Sphaerodactylus).</title>
        <authorList>
            <person name="Pinto B.J."/>
            <person name="Keating S.E."/>
            <person name="Gamble T."/>
        </authorList>
    </citation>
    <scope>NUCLEOTIDE SEQUENCE</scope>
    <source>
        <strain evidence="1">TG3544</strain>
    </source>
</reference>
<dbReference type="Proteomes" id="UP000827872">
    <property type="component" value="Linkage Group LG07"/>
</dbReference>
<comment type="caution">
    <text evidence="1">The sequence shown here is derived from an EMBL/GenBank/DDBJ whole genome shotgun (WGS) entry which is preliminary data.</text>
</comment>
<evidence type="ECO:0000313" key="1">
    <source>
        <dbReference type="EMBL" id="KAH7995576.1"/>
    </source>
</evidence>
<keyword evidence="2" id="KW-1185">Reference proteome</keyword>
<dbReference type="EMBL" id="CM037620">
    <property type="protein sequence ID" value="KAH7995576.1"/>
    <property type="molecule type" value="Genomic_DNA"/>
</dbReference>
<organism evidence="1 2">
    <name type="scientific">Sphaerodactylus townsendi</name>
    <dbReference type="NCBI Taxonomy" id="933632"/>
    <lineage>
        <taxon>Eukaryota</taxon>
        <taxon>Metazoa</taxon>
        <taxon>Chordata</taxon>
        <taxon>Craniata</taxon>
        <taxon>Vertebrata</taxon>
        <taxon>Euteleostomi</taxon>
        <taxon>Lepidosauria</taxon>
        <taxon>Squamata</taxon>
        <taxon>Bifurcata</taxon>
        <taxon>Gekkota</taxon>
        <taxon>Sphaerodactylidae</taxon>
        <taxon>Sphaerodactylus</taxon>
    </lineage>
</organism>
<accession>A0ACB8ESX3</accession>
<name>A0ACB8ESX3_9SAUR</name>
<gene>
    <name evidence="1" type="ORF">K3G42_026435</name>
</gene>